<name>A0ABV2T867_9BACT</name>
<evidence type="ECO:0000313" key="2">
    <source>
        <dbReference type="Proteomes" id="UP001549749"/>
    </source>
</evidence>
<dbReference type="Proteomes" id="UP001549749">
    <property type="component" value="Unassembled WGS sequence"/>
</dbReference>
<reference evidence="1 2" key="1">
    <citation type="submission" date="2024-06" db="EMBL/GenBank/DDBJ databases">
        <title>Chitinophaga defluvii sp. nov., isolated from municipal sewage.</title>
        <authorList>
            <person name="Zhang L."/>
        </authorList>
    </citation>
    <scope>NUCLEOTIDE SEQUENCE [LARGE SCALE GENOMIC DNA]</scope>
    <source>
        <strain evidence="1 2">H8</strain>
    </source>
</reference>
<evidence type="ECO:0000313" key="1">
    <source>
        <dbReference type="EMBL" id="MET6999222.1"/>
    </source>
</evidence>
<dbReference type="EMBL" id="JBEXAC010000002">
    <property type="protein sequence ID" value="MET6999222.1"/>
    <property type="molecule type" value="Genomic_DNA"/>
</dbReference>
<comment type="caution">
    <text evidence="1">The sequence shown here is derived from an EMBL/GenBank/DDBJ whole genome shotgun (WGS) entry which is preliminary data.</text>
</comment>
<keyword evidence="2" id="KW-1185">Reference proteome</keyword>
<dbReference type="RefSeq" id="WP_354661790.1">
    <property type="nucleotide sequence ID" value="NZ_JBEXAC010000002.1"/>
</dbReference>
<accession>A0ABV2T867</accession>
<protein>
    <submittedName>
        <fullName evidence="1">Uncharacterized protein</fullName>
    </submittedName>
</protein>
<gene>
    <name evidence="1" type="ORF">ABR189_17675</name>
</gene>
<proteinExistence type="predicted"/>
<sequence length="114" mass="12376">MKRISITMMALLLGVVSVLFSTKSLAWKAKRLTETTYWYKARPNTSPSSVVESNFYATPLSTVSPWYNYSPQSAGVCSVLTHLVCAAVITDHGSGYRTMTTQGGGPILAYGGFQ</sequence>
<organism evidence="1 2">
    <name type="scientific">Chitinophaga defluvii</name>
    <dbReference type="NCBI Taxonomy" id="3163343"/>
    <lineage>
        <taxon>Bacteria</taxon>
        <taxon>Pseudomonadati</taxon>
        <taxon>Bacteroidota</taxon>
        <taxon>Chitinophagia</taxon>
        <taxon>Chitinophagales</taxon>
        <taxon>Chitinophagaceae</taxon>
        <taxon>Chitinophaga</taxon>
    </lineage>
</organism>